<dbReference type="Gene3D" id="2.120.10.30">
    <property type="entry name" value="TolB, C-terminal domain"/>
    <property type="match status" value="1"/>
</dbReference>
<dbReference type="PANTHER" id="PTHR19328:SF75">
    <property type="entry name" value="ALDOSE SUGAR DEHYDROGENASE YLII"/>
    <property type="match status" value="1"/>
</dbReference>
<dbReference type="InterPro" id="IPR012938">
    <property type="entry name" value="Glc/Sorbosone_DH"/>
</dbReference>
<dbReference type="InterPro" id="IPR009056">
    <property type="entry name" value="Cyt_c-like_dom"/>
</dbReference>
<evidence type="ECO:0000256" key="3">
    <source>
        <dbReference type="ARBA" id="ARBA00022723"/>
    </source>
</evidence>
<proteinExistence type="predicted"/>
<feature type="chain" id="PRO_5038136184" evidence="7">
    <location>
        <begin position="34"/>
        <end position="546"/>
    </location>
</feature>
<dbReference type="GO" id="GO:0046872">
    <property type="term" value="F:metal ion binding"/>
    <property type="evidence" value="ECO:0007669"/>
    <property type="project" value="UniProtKB-KW"/>
</dbReference>
<dbReference type="InterPro" id="IPR011041">
    <property type="entry name" value="Quinoprot_gluc/sorb_DH_b-prop"/>
</dbReference>
<dbReference type="Proteomes" id="UP000681425">
    <property type="component" value="Chromosome"/>
</dbReference>
<dbReference type="PRINTS" id="PR00604">
    <property type="entry name" value="CYTCHRMECIAB"/>
</dbReference>
<dbReference type="Gene3D" id="1.10.760.10">
    <property type="entry name" value="Cytochrome c-like domain"/>
    <property type="match status" value="1"/>
</dbReference>
<keyword evidence="2 6" id="KW-0349">Heme</keyword>
<feature type="signal peptide" evidence="7">
    <location>
        <begin position="1"/>
        <end position="33"/>
    </location>
</feature>
<dbReference type="RefSeq" id="WP_212608959.1">
    <property type="nucleotide sequence ID" value="NZ_CP073910.1"/>
</dbReference>
<feature type="domain" description="Cytochrome c" evidence="8">
    <location>
        <begin position="437"/>
        <end position="540"/>
    </location>
</feature>
<dbReference type="AlphaFoldDB" id="A0A975Q1E0"/>
<evidence type="ECO:0000313" key="9">
    <source>
        <dbReference type="EMBL" id="QUT05292.1"/>
    </source>
</evidence>
<evidence type="ECO:0000313" key="10">
    <source>
        <dbReference type="Proteomes" id="UP000681425"/>
    </source>
</evidence>
<dbReference type="PROSITE" id="PS51257">
    <property type="entry name" value="PROKAR_LIPOPROTEIN"/>
    <property type="match status" value="1"/>
</dbReference>
<dbReference type="InterPro" id="IPR036909">
    <property type="entry name" value="Cyt_c-like_dom_sf"/>
</dbReference>
<accession>A0A975Q1E0</accession>
<keyword evidence="3 6" id="KW-0479">Metal-binding</keyword>
<keyword evidence="4" id="KW-0249">Electron transport</keyword>
<dbReference type="SUPFAM" id="SSF50952">
    <property type="entry name" value="Soluble quinoprotein glucose dehydrogenase"/>
    <property type="match status" value="1"/>
</dbReference>
<evidence type="ECO:0000256" key="1">
    <source>
        <dbReference type="ARBA" id="ARBA00022448"/>
    </source>
</evidence>
<evidence type="ECO:0000256" key="5">
    <source>
        <dbReference type="ARBA" id="ARBA00023004"/>
    </source>
</evidence>
<dbReference type="EMBL" id="CP073910">
    <property type="protein sequence ID" value="QUT05292.1"/>
    <property type="molecule type" value="Genomic_DNA"/>
</dbReference>
<dbReference type="SUPFAM" id="SSF46626">
    <property type="entry name" value="Cytochrome c"/>
    <property type="match status" value="1"/>
</dbReference>
<dbReference type="PANTHER" id="PTHR19328">
    <property type="entry name" value="HEDGEHOG-INTERACTING PROTEIN"/>
    <property type="match status" value="1"/>
</dbReference>
<dbReference type="InterPro" id="IPR002327">
    <property type="entry name" value="Cyt_c_1A/1B"/>
</dbReference>
<dbReference type="GO" id="GO:0020037">
    <property type="term" value="F:heme binding"/>
    <property type="evidence" value="ECO:0007669"/>
    <property type="project" value="InterPro"/>
</dbReference>
<organism evidence="9 10">
    <name type="scientific">Sphingobium phenoxybenzoativorans</name>
    <dbReference type="NCBI Taxonomy" id="1592790"/>
    <lineage>
        <taxon>Bacteria</taxon>
        <taxon>Pseudomonadati</taxon>
        <taxon>Pseudomonadota</taxon>
        <taxon>Alphaproteobacteria</taxon>
        <taxon>Sphingomonadales</taxon>
        <taxon>Sphingomonadaceae</taxon>
        <taxon>Sphingobium</taxon>
    </lineage>
</organism>
<evidence type="ECO:0000256" key="2">
    <source>
        <dbReference type="ARBA" id="ARBA00022617"/>
    </source>
</evidence>
<dbReference type="KEGG" id="spph:KFK14_20215"/>
<evidence type="ECO:0000259" key="8">
    <source>
        <dbReference type="PROSITE" id="PS51007"/>
    </source>
</evidence>
<reference evidence="9" key="1">
    <citation type="submission" date="2021-04" db="EMBL/GenBank/DDBJ databases">
        <title>Isolation of p-tert-butylphenol degrading bacteria Sphingobium phenoxybenzoativorans Tas13 from active sludge.</title>
        <authorList>
            <person name="Li Y."/>
        </authorList>
    </citation>
    <scope>NUCLEOTIDE SEQUENCE</scope>
    <source>
        <strain evidence="9">Tas13</strain>
    </source>
</reference>
<dbReference type="Pfam" id="PF07995">
    <property type="entry name" value="GSDH"/>
    <property type="match status" value="1"/>
</dbReference>
<keyword evidence="7" id="KW-0732">Signal</keyword>
<keyword evidence="5 6" id="KW-0408">Iron</keyword>
<evidence type="ECO:0000256" key="7">
    <source>
        <dbReference type="SAM" id="SignalP"/>
    </source>
</evidence>
<gene>
    <name evidence="9" type="ORF">KFK14_20215</name>
</gene>
<protein>
    <submittedName>
        <fullName evidence="9">PQQ-dependent sugar dehydrogenase</fullName>
    </submittedName>
</protein>
<evidence type="ECO:0000256" key="4">
    <source>
        <dbReference type="ARBA" id="ARBA00022982"/>
    </source>
</evidence>
<keyword evidence="10" id="KW-1185">Reference proteome</keyword>
<evidence type="ECO:0000256" key="6">
    <source>
        <dbReference type="PROSITE-ProRule" id="PRU00433"/>
    </source>
</evidence>
<dbReference type="InterPro" id="IPR011042">
    <property type="entry name" value="6-blade_b-propeller_TolB-like"/>
</dbReference>
<dbReference type="PROSITE" id="PS51007">
    <property type="entry name" value="CYTC"/>
    <property type="match status" value="1"/>
</dbReference>
<sequence length="546" mass="59014">MKSASIQHDNGHSRRRWALAAASALAMAGMALTACTPGPATEKQAVAEPGHWAEQLIEGLDHPWAMTWLPNGDMLITERPGRLRVVRNGVLDPKPIEGTPEVLNTSIFDGLLDVKPDPDFASNQTLFFTFVTGTDSARTGSILKARLDGHTLVDQKVIFSTSAPAPPGGPSIMRILFMPDKTMLVGVGSGGQGSRGMVQRLDNQSGKIIHLNRDGSAVANGPFSKEAGARPELWAIGFRNSAGIALGSDGNVWTIDIGPKGGDELNLVKPGGNYGWPLVSWGFDYSGRAMSDMQDGPDFVDPVAVWSPSRAPGDLMEYSGDRFPQWRGDFFASELMGHVLRRLRVQDGKVVQEEALLSDLRERIRSAAMGPDGYIYVITDSAKGRLLRLRPGKPDKAESGRVAKPYALPSGGNMVEDFARRGVYQEKYTQVLFAFKYDEAKAKTLFGQNCSSCHSAGSFTTGEIGPDLNGVAKRRSGSLPGFAYSAALRDPKTAVQWDHDSLVAFIANPQSYYPGTKMMTAPIDDLETLLQITAFLEKTEPGKAGR</sequence>
<dbReference type="GO" id="GO:0009055">
    <property type="term" value="F:electron transfer activity"/>
    <property type="evidence" value="ECO:0007669"/>
    <property type="project" value="InterPro"/>
</dbReference>
<name>A0A975Q1E0_9SPHN</name>
<keyword evidence="1" id="KW-0813">Transport</keyword>